<dbReference type="InterPro" id="IPR029044">
    <property type="entry name" value="Nucleotide-diphossugar_trans"/>
</dbReference>
<dbReference type="CDD" id="cd02511">
    <property type="entry name" value="Beta4Glucosyltransferase"/>
    <property type="match status" value="1"/>
</dbReference>
<organism evidence="2 3">
    <name type="scientific">Brevibacillus brevis</name>
    <name type="common">Bacillus brevis</name>
    <dbReference type="NCBI Taxonomy" id="1393"/>
    <lineage>
        <taxon>Bacteria</taxon>
        <taxon>Bacillati</taxon>
        <taxon>Bacillota</taxon>
        <taxon>Bacilli</taxon>
        <taxon>Bacillales</taxon>
        <taxon>Paenibacillaceae</taxon>
        <taxon>Brevibacillus</taxon>
    </lineage>
</organism>
<keyword evidence="3" id="KW-1185">Reference proteome</keyword>
<dbReference type="PANTHER" id="PTHR43630:SF2">
    <property type="entry name" value="GLYCOSYLTRANSFERASE"/>
    <property type="match status" value="1"/>
</dbReference>
<dbReference type="EMBL" id="CP134050">
    <property type="protein sequence ID" value="WNC14461.1"/>
    <property type="molecule type" value="Genomic_DNA"/>
</dbReference>
<dbReference type="InterPro" id="IPR019734">
    <property type="entry name" value="TPR_rpt"/>
</dbReference>
<dbReference type="Pfam" id="PF00535">
    <property type="entry name" value="Glycos_transf_2"/>
    <property type="match status" value="1"/>
</dbReference>
<name>A0ABY9T2Z5_BREBE</name>
<evidence type="ECO:0000313" key="3">
    <source>
        <dbReference type="Proteomes" id="UP001256827"/>
    </source>
</evidence>
<dbReference type="InterPro" id="IPR001173">
    <property type="entry name" value="Glyco_trans_2-like"/>
</dbReference>
<dbReference type="PANTHER" id="PTHR43630">
    <property type="entry name" value="POLY-BETA-1,6-N-ACETYL-D-GLUCOSAMINE SYNTHASE"/>
    <property type="match status" value="1"/>
</dbReference>
<dbReference type="InterPro" id="IPR011990">
    <property type="entry name" value="TPR-like_helical_dom_sf"/>
</dbReference>
<dbReference type="Gene3D" id="1.25.40.10">
    <property type="entry name" value="Tetratricopeptide repeat domain"/>
    <property type="match status" value="1"/>
</dbReference>
<dbReference type="EC" id="2.4.-.-" evidence="2"/>
<accession>A0ABY9T2Z5</accession>
<dbReference type="RefSeq" id="WP_310766570.1">
    <property type="nucleotide sequence ID" value="NZ_CP134050.1"/>
</dbReference>
<dbReference type="SUPFAM" id="SSF81901">
    <property type="entry name" value="HCP-like"/>
    <property type="match status" value="1"/>
</dbReference>
<keyword evidence="2" id="KW-0808">Transferase</keyword>
<dbReference type="Proteomes" id="UP001256827">
    <property type="component" value="Chromosome"/>
</dbReference>
<feature type="domain" description="Glycosyltransferase 2-like" evidence="1">
    <location>
        <begin position="5"/>
        <end position="101"/>
    </location>
</feature>
<reference evidence="2 3" key="1">
    <citation type="submission" date="2023-09" db="EMBL/GenBank/DDBJ databases">
        <title>Complete Genome and Methylome dissection of Bacillus brevis NEB573 original source of BbsI restriction endonuclease.</title>
        <authorList>
            <person name="Fomenkov A."/>
            <person name="Roberts R.D."/>
        </authorList>
    </citation>
    <scope>NUCLEOTIDE SEQUENCE [LARGE SCALE GENOMIC DNA]</scope>
    <source>
        <strain evidence="2 3">NEB573</strain>
    </source>
</reference>
<keyword evidence="2" id="KW-0328">Glycosyltransferase</keyword>
<proteinExistence type="predicted"/>
<dbReference type="Gene3D" id="3.90.550.10">
    <property type="entry name" value="Spore Coat Polysaccharide Biosynthesis Protein SpsA, Chain A"/>
    <property type="match status" value="1"/>
</dbReference>
<gene>
    <name evidence="2" type="ORF">RGB73_27990</name>
</gene>
<dbReference type="GO" id="GO:0016757">
    <property type="term" value="F:glycosyltransferase activity"/>
    <property type="evidence" value="ECO:0007669"/>
    <property type="project" value="UniProtKB-KW"/>
</dbReference>
<evidence type="ECO:0000313" key="2">
    <source>
        <dbReference type="EMBL" id="WNC14461.1"/>
    </source>
</evidence>
<sequence>MKKISLAMIVKNEMKHLARCIKSVKDIIDEIVIVDTGSTDLTKEIALKHDAKVFSYKWNNSFADARNFSLNQATGDWCLVLDADEFLPEQNKGEIRNFIENYHGIGRLKIVSKYIDNGEQKSSFAYVSRLFPRDVRYSGRIHEQIVSDLPHYRLPIIVNHDGYLTHNEEKAQRNISLLQEEYTIDSENPYIIYQLAKEYKRAKKREMAFTYFNKAYKFLNGSEGYFPVFAVDYIYLLIETDHFKVCDQVIKECSPILDDYPDFHFARGLFTMNYLIKGGLTDPSQIYWIEESFRKCLSIGETDKYDSVIGTGSFLAYYNLGVFYEVVGKIQDAIACYKMSSQHDYGPAAIRLRRLNIPQSN</sequence>
<evidence type="ECO:0000259" key="1">
    <source>
        <dbReference type="Pfam" id="PF00535"/>
    </source>
</evidence>
<protein>
    <submittedName>
        <fullName evidence="2">Glycosyltransferase family 2 protein</fullName>
        <ecNumber evidence="2">2.4.-.-</ecNumber>
    </submittedName>
</protein>
<dbReference type="SMART" id="SM00028">
    <property type="entry name" value="TPR"/>
    <property type="match status" value="2"/>
</dbReference>
<dbReference type="SUPFAM" id="SSF53448">
    <property type="entry name" value="Nucleotide-diphospho-sugar transferases"/>
    <property type="match status" value="1"/>
</dbReference>